<reference evidence="2 3" key="1">
    <citation type="submission" date="2023-08" db="EMBL/GenBank/DDBJ databases">
        <title>A Necator americanus chromosomal reference genome.</title>
        <authorList>
            <person name="Ilik V."/>
            <person name="Petrzelkova K.J."/>
            <person name="Pardy F."/>
            <person name="Fuh T."/>
            <person name="Niatou-Singa F.S."/>
            <person name="Gouil Q."/>
            <person name="Baker L."/>
            <person name="Ritchie M.E."/>
            <person name="Jex A.R."/>
            <person name="Gazzola D."/>
            <person name="Li H."/>
            <person name="Toshio Fujiwara R."/>
            <person name="Zhan B."/>
            <person name="Aroian R.V."/>
            <person name="Pafco B."/>
            <person name="Schwarz E.M."/>
        </authorList>
    </citation>
    <scope>NUCLEOTIDE SEQUENCE [LARGE SCALE GENOMIC DNA]</scope>
    <source>
        <strain evidence="2 3">Aroian</strain>
        <tissue evidence="2">Whole animal</tissue>
    </source>
</reference>
<name>A0ABR1EKJ5_NECAM</name>
<sequence length="127" mass="14802">MCSVCVACTTGDFSQKRSLKRRLRRQLKRDPANEWTSRTKEFEKAWEDKNPRKTCTLLRQYSTKMKKCSPVLNTANGVAVGETTLPFCREHFNTLLNRQAPSVPELACPKNRYTPRPAKSHRRSRRF</sequence>
<organism evidence="2 3">
    <name type="scientific">Necator americanus</name>
    <name type="common">Human hookworm</name>
    <dbReference type="NCBI Taxonomy" id="51031"/>
    <lineage>
        <taxon>Eukaryota</taxon>
        <taxon>Metazoa</taxon>
        <taxon>Ecdysozoa</taxon>
        <taxon>Nematoda</taxon>
        <taxon>Chromadorea</taxon>
        <taxon>Rhabditida</taxon>
        <taxon>Rhabditina</taxon>
        <taxon>Rhabditomorpha</taxon>
        <taxon>Strongyloidea</taxon>
        <taxon>Ancylostomatidae</taxon>
        <taxon>Bunostominae</taxon>
        <taxon>Necator</taxon>
    </lineage>
</organism>
<evidence type="ECO:0000313" key="3">
    <source>
        <dbReference type="Proteomes" id="UP001303046"/>
    </source>
</evidence>
<feature type="compositionally biased region" description="Basic residues" evidence="1">
    <location>
        <begin position="118"/>
        <end position="127"/>
    </location>
</feature>
<evidence type="ECO:0000313" key="2">
    <source>
        <dbReference type="EMBL" id="KAK6763202.1"/>
    </source>
</evidence>
<gene>
    <name evidence="2" type="primary">Necator_chrX.g23950</name>
    <name evidence="2" type="ORF">RB195_023785</name>
</gene>
<feature type="region of interest" description="Disordered" evidence="1">
    <location>
        <begin position="105"/>
        <end position="127"/>
    </location>
</feature>
<protein>
    <submittedName>
        <fullName evidence="2">Uncharacterized protein</fullName>
    </submittedName>
</protein>
<dbReference type="Proteomes" id="UP001303046">
    <property type="component" value="Unassembled WGS sequence"/>
</dbReference>
<evidence type="ECO:0000256" key="1">
    <source>
        <dbReference type="SAM" id="MobiDB-lite"/>
    </source>
</evidence>
<comment type="caution">
    <text evidence="2">The sequence shown here is derived from an EMBL/GenBank/DDBJ whole genome shotgun (WGS) entry which is preliminary data.</text>
</comment>
<keyword evidence="3" id="KW-1185">Reference proteome</keyword>
<dbReference type="EMBL" id="JAVFWL010000006">
    <property type="protein sequence ID" value="KAK6763202.1"/>
    <property type="molecule type" value="Genomic_DNA"/>
</dbReference>
<accession>A0ABR1EKJ5</accession>
<proteinExistence type="predicted"/>